<dbReference type="AlphaFoldDB" id="A0A6B3L9E6"/>
<feature type="domain" description="Protein kinase" evidence="6">
    <location>
        <begin position="12"/>
        <end position="286"/>
    </location>
</feature>
<evidence type="ECO:0000256" key="5">
    <source>
        <dbReference type="PROSITE-ProRule" id="PRU10141"/>
    </source>
</evidence>
<dbReference type="KEGG" id="soa:G3M56_009990"/>
<dbReference type="Gene3D" id="3.30.200.20">
    <property type="entry name" value="Phosphorylase Kinase, domain 1"/>
    <property type="match status" value="1"/>
</dbReference>
<dbReference type="Pfam" id="PF03781">
    <property type="entry name" value="FGE-sulfatase"/>
    <property type="match status" value="1"/>
</dbReference>
<dbReference type="InterPro" id="IPR008271">
    <property type="entry name" value="Ser/Thr_kinase_AS"/>
</dbReference>
<evidence type="ECO:0000313" key="7">
    <source>
        <dbReference type="EMBL" id="QQL44224.1"/>
    </source>
</evidence>
<accession>A0A6B3L9E6</accession>
<name>A0A6B3L9E6_9BACT</name>
<dbReference type="SUPFAM" id="SSF56436">
    <property type="entry name" value="C-type lectin-like"/>
    <property type="match status" value="1"/>
</dbReference>
<dbReference type="Pfam" id="PF08308">
    <property type="entry name" value="PEGA"/>
    <property type="match status" value="1"/>
</dbReference>
<organism evidence="7 8">
    <name type="scientific">Sulfuriroseicoccus oceanibius</name>
    <dbReference type="NCBI Taxonomy" id="2707525"/>
    <lineage>
        <taxon>Bacteria</taxon>
        <taxon>Pseudomonadati</taxon>
        <taxon>Verrucomicrobiota</taxon>
        <taxon>Verrucomicrobiia</taxon>
        <taxon>Verrucomicrobiales</taxon>
        <taxon>Verrucomicrobiaceae</taxon>
        <taxon>Sulfuriroseicoccus</taxon>
    </lineage>
</organism>
<dbReference type="InterPro" id="IPR005532">
    <property type="entry name" value="SUMF_dom"/>
</dbReference>
<dbReference type="PROSITE" id="PS50011">
    <property type="entry name" value="PROTEIN_KINASE_DOM"/>
    <property type="match status" value="1"/>
</dbReference>
<dbReference type="Gene3D" id="3.90.1580.10">
    <property type="entry name" value="paralog of FGE (formylglycine-generating enzyme)"/>
    <property type="match status" value="1"/>
</dbReference>
<feature type="binding site" evidence="5">
    <location>
        <position position="40"/>
    </location>
    <ligand>
        <name>ATP</name>
        <dbReference type="ChEBI" id="CHEBI:30616"/>
    </ligand>
</feature>
<evidence type="ECO:0000313" key="8">
    <source>
        <dbReference type="Proteomes" id="UP000475117"/>
    </source>
</evidence>
<dbReference type="Pfam" id="PF00069">
    <property type="entry name" value="Pkinase"/>
    <property type="match status" value="1"/>
</dbReference>
<evidence type="ECO:0000256" key="4">
    <source>
        <dbReference type="ARBA" id="ARBA00022840"/>
    </source>
</evidence>
<dbReference type="InterPro" id="IPR042095">
    <property type="entry name" value="SUMF_sf"/>
</dbReference>
<dbReference type="InterPro" id="IPR016187">
    <property type="entry name" value="CTDL_fold"/>
</dbReference>
<dbReference type="CDD" id="cd14014">
    <property type="entry name" value="STKc_PknB_like"/>
    <property type="match status" value="1"/>
</dbReference>
<dbReference type="Proteomes" id="UP000475117">
    <property type="component" value="Chromosome"/>
</dbReference>
<dbReference type="Gene3D" id="1.10.510.10">
    <property type="entry name" value="Transferase(Phosphotransferase) domain 1"/>
    <property type="match status" value="1"/>
</dbReference>
<reference evidence="7 8" key="1">
    <citation type="submission" date="2020-12" db="EMBL/GenBank/DDBJ databases">
        <title>Sulforoseuscoccus oceanibium gen. nov., sp. nov., a representative of the phylum Verrucomicrobia with special cytoplasmic membrane, and proposal of Sulforoseuscoccusaceae fam. nov.</title>
        <authorList>
            <person name="Xi F."/>
        </authorList>
    </citation>
    <scope>NUCLEOTIDE SEQUENCE [LARGE SCALE GENOMIC DNA]</scope>
    <source>
        <strain evidence="7 8">T37</strain>
    </source>
</reference>
<dbReference type="GO" id="GO:0004674">
    <property type="term" value="F:protein serine/threonine kinase activity"/>
    <property type="evidence" value="ECO:0007669"/>
    <property type="project" value="TreeGrafter"/>
</dbReference>
<dbReference type="PANTHER" id="PTHR43289">
    <property type="entry name" value="MITOGEN-ACTIVATED PROTEIN KINASE KINASE KINASE 20-RELATED"/>
    <property type="match status" value="1"/>
</dbReference>
<evidence type="ECO:0000259" key="6">
    <source>
        <dbReference type="PROSITE" id="PS50011"/>
    </source>
</evidence>
<keyword evidence="1" id="KW-0808">Transferase</keyword>
<dbReference type="RefSeq" id="WP_235203376.1">
    <property type="nucleotide sequence ID" value="NZ_CP066776.1"/>
</dbReference>
<dbReference type="PROSITE" id="PS00108">
    <property type="entry name" value="PROTEIN_KINASE_ST"/>
    <property type="match status" value="1"/>
</dbReference>
<dbReference type="PANTHER" id="PTHR43289:SF6">
    <property type="entry name" value="SERINE_THREONINE-PROTEIN KINASE NEKL-3"/>
    <property type="match status" value="1"/>
</dbReference>
<dbReference type="InterPro" id="IPR017441">
    <property type="entry name" value="Protein_kinase_ATP_BS"/>
</dbReference>
<keyword evidence="2 5" id="KW-0547">Nucleotide-binding</keyword>
<protein>
    <submittedName>
        <fullName evidence="7">SUMF1/EgtB/PvdO family nonheme iron enzyme</fullName>
    </submittedName>
</protein>
<keyword evidence="3" id="KW-0418">Kinase</keyword>
<gene>
    <name evidence="7" type="ORF">G3M56_009990</name>
</gene>
<evidence type="ECO:0000256" key="3">
    <source>
        <dbReference type="ARBA" id="ARBA00022777"/>
    </source>
</evidence>
<dbReference type="InterPro" id="IPR013229">
    <property type="entry name" value="PEGA"/>
</dbReference>
<dbReference type="InterPro" id="IPR000719">
    <property type="entry name" value="Prot_kinase_dom"/>
</dbReference>
<keyword evidence="4 5" id="KW-0067">ATP-binding</keyword>
<dbReference type="InterPro" id="IPR011009">
    <property type="entry name" value="Kinase-like_dom_sf"/>
</dbReference>
<evidence type="ECO:0000256" key="1">
    <source>
        <dbReference type="ARBA" id="ARBA00022679"/>
    </source>
</evidence>
<dbReference type="GO" id="GO:0005524">
    <property type="term" value="F:ATP binding"/>
    <property type="evidence" value="ECO:0007669"/>
    <property type="project" value="UniProtKB-UniRule"/>
</dbReference>
<dbReference type="EMBL" id="CP066776">
    <property type="protein sequence ID" value="QQL44224.1"/>
    <property type="molecule type" value="Genomic_DNA"/>
</dbReference>
<dbReference type="PROSITE" id="PS00107">
    <property type="entry name" value="PROTEIN_KINASE_ATP"/>
    <property type="match status" value="1"/>
</dbReference>
<evidence type="ECO:0000256" key="2">
    <source>
        <dbReference type="ARBA" id="ARBA00022741"/>
    </source>
</evidence>
<sequence>MSQPAAPSIPDYQILRRIGVGSYGDVWLGKGVTGAFRAIKVVHRSNFDDEATFEREFDGILQYEQRSRENPGLVAILHVGRNTEDGFYYYVMELGDDVERGADVNPIDYEPRTLQSDVRRAGRLPLEECLQIGMTLAGALEHLHVHGLAHRDIKPANVIFVNGRAKLADVGLVAPVGRRSFVGTMGFVPPEGPGTPAADVYSLGMVLYEISSGRDRMDFPELPEDFDDAEQWALWRSLNDVLCQACAPVLDDRLDSAAVLGEMLSDVAEGREVRRVNARKRRVRWVGVVGMVAFVALVGVLVSTLAGWQSAGDAVGDVDGWRDGQPVISAEDAARRGGSGGTGVEMPDVAEMTSVVKFISEPEAAEVYHNGELIATTPQTVDDLGVGPQVFVFRKTNHRDEVVEVDLRDGRRNVVAATLGKWQPPRAGVPWRNEFGMLFAPSGDEHVSITPVTTDVYREFVGLGPDMLQSTLVEVVAPDGGSESVDVVMLSERKMKPFAEWLTRHSILDGFMSEEDYYVFAANDKVPAKTTSGGEVLRAYDLVVRKRVFGGVHLITSPPGAMVSDSGGRILPGVTPLVLERLKPGSRVFEFHLDGYETRTVTVDIEANEVATVNVDLPESRGVVFSRPWTNSLEMKFVPNGGLMWSIWETRVQDWRRFEEETGREALRAPLFKQGPTHPWGRASREDAEAFCEWLTRKERAEGLIRNSYEYRLPTDREWSLVVGLDEAPHSEPVELDGVDTRQFPWGRQFPPPNRVGNYADDDAPPFLQRLGVLDGYVDGARFTAPVGSYAPSKSGLYDLGGNVWEWVSDPYGGRMANHAVCRGASWGDARRDTLLSSMRNVFSPDYRGDGLYGFRVVIARVPAESFDPFADGPAGNGRERRGEATDLGGPLRDSGADVGTSIFDFDSDEMYERTSE</sequence>
<proteinExistence type="predicted"/>
<keyword evidence="8" id="KW-1185">Reference proteome</keyword>
<dbReference type="SUPFAM" id="SSF56112">
    <property type="entry name" value="Protein kinase-like (PK-like)"/>
    <property type="match status" value="1"/>
</dbReference>
<dbReference type="SMART" id="SM00220">
    <property type="entry name" value="S_TKc"/>
    <property type="match status" value="1"/>
</dbReference>